<evidence type="ECO:0000256" key="2">
    <source>
        <dbReference type="ARBA" id="ARBA00022450"/>
    </source>
</evidence>
<dbReference type="InterPro" id="IPR020806">
    <property type="entry name" value="PKS_PP-bd"/>
</dbReference>
<dbReference type="InterPro" id="IPR013149">
    <property type="entry name" value="ADH-like_C"/>
</dbReference>
<dbReference type="Pfam" id="PF23297">
    <property type="entry name" value="ACP_SdgA_C"/>
    <property type="match status" value="1"/>
</dbReference>
<dbReference type="InterPro" id="IPR049551">
    <property type="entry name" value="PKS_DH_C"/>
</dbReference>
<dbReference type="InterPro" id="IPR014030">
    <property type="entry name" value="Ketoacyl_synth_N"/>
</dbReference>
<dbReference type="CDD" id="cd00833">
    <property type="entry name" value="PKS"/>
    <property type="match status" value="1"/>
</dbReference>
<dbReference type="EMBL" id="QVQW01000007">
    <property type="protein sequence ID" value="RKU47736.1"/>
    <property type="molecule type" value="Genomic_DNA"/>
</dbReference>
<dbReference type="SUPFAM" id="SSF55048">
    <property type="entry name" value="Probable ACP-binding domain of malonyl-CoA ACP transacylase"/>
    <property type="match status" value="1"/>
</dbReference>
<feature type="compositionally biased region" description="Basic and acidic residues" evidence="11">
    <location>
        <begin position="2594"/>
        <end position="2604"/>
    </location>
</feature>
<dbReference type="InterPro" id="IPR011032">
    <property type="entry name" value="GroES-like_sf"/>
</dbReference>
<dbReference type="Pfam" id="PF21089">
    <property type="entry name" value="PKS_DH_N"/>
    <property type="match status" value="1"/>
</dbReference>
<dbReference type="Pfam" id="PF08242">
    <property type="entry name" value="Methyltransf_12"/>
    <property type="match status" value="1"/>
</dbReference>
<name>A0A420YIY0_9PEZI</name>
<dbReference type="Pfam" id="PF00698">
    <property type="entry name" value="Acyl_transf_1"/>
    <property type="match status" value="1"/>
</dbReference>
<keyword evidence="3" id="KW-0597">Phosphoprotein</keyword>
<dbReference type="InterPro" id="IPR029063">
    <property type="entry name" value="SAM-dependent_MTases_sf"/>
</dbReference>
<evidence type="ECO:0000256" key="11">
    <source>
        <dbReference type="SAM" id="MobiDB-lite"/>
    </source>
</evidence>
<dbReference type="InterPro" id="IPR020843">
    <property type="entry name" value="ER"/>
</dbReference>
<protein>
    <submittedName>
        <fullName evidence="14">Type I Iterative Polyketide synthase (PKS)</fullName>
    </submittedName>
</protein>
<dbReference type="STRING" id="177199.A0A420YIY0"/>
<organism evidence="14 15">
    <name type="scientific">Coniochaeta pulveracea</name>
    <dbReference type="NCBI Taxonomy" id="177199"/>
    <lineage>
        <taxon>Eukaryota</taxon>
        <taxon>Fungi</taxon>
        <taxon>Dikarya</taxon>
        <taxon>Ascomycota</taxon>
        <taxon>Pezizomycotina</taxon>
        <taxon>Sordariomycetes</taxon>
        <taxon>Sordariomycetidae</taxon>
        <taxon>Coniochaetales</taxon>
        <taxon>Coniochaetaceae</taxon>
        <taxon>Coniochaeta</taxon>
    </lineage>
</organism>
<evidence type="ECO:0000256" key="10">
    <source>
        <dbReference type="PROSITE-ProRule" id="PRU01363"/>
    </source>
</evidence>
<keyword evidence="4" id="KW-0808">Transferase</keyword>
<dbReference type="InterPro" id="IPR042104">
    <property type="entry name" value="PKS_dehydratase_sf"/>
</dbReference>
<dbReference type="CDD" id="cd02440">
    <property type="entry name" value="AdoMet_MTases"/>
    <property type="match status" value="1"/>
</dbReference>
<evidence type="ECO:0000313" key="14">
    <source>
        <dbReference type="EMBL" id="RKU47736.1"/>
    </source>
</evidence>
<sequence length="3206" mass="352295">MAQVEPIAVIGIGCRLPGGVNNPEDLWQLLSEGRTGLTEIPKDRWNADSWYHPDPEAREALNTKKGYFLKQDVSEFDARFFGFSAAEAEQTDPQQRLLLETTYEALENAGVPLDTLKGSDTSVFVSVFARDYDRMTWKDLPQVQKHAITGNGEAILAARISYVFDLRGGAMTLDTGCSGSMVAIHQACLSLRSRESRMAIAGGTELLLHPDQFVPWSFNGMANPEGQCFAFDSRGAGYGRGEGIGTVILKRLSHAIQDGDPIHSVILNSGINQDGKTAGILLPNPTAQAALVKQVYESAGLDPAHTLYVEAHGTGTQAGDNAEIYSISRSICGPDRRNPLIVGSVKANIGHLEASSGIAGFIKAVMVLKKGQVPPQPNFITEKPGLKLSERGIKIPTELTKLVPDHYTGPCRVSVSSYGYGGTNAHLVLEAPNDGKVLNGYTGAHKNGYTDGHVDAHTNGYSGLHTEGSIGQVNGTNNQANTEVMATPTTDAALPFPISTHADSVFTSLAGRLGRWMSTSAGSYRKLQNLSFTLCCRRSAFRHRGCITASSWEELQSLVTKPVSKTRAAPSTTMTFVFTGQGAQWYGMGRELIATSEVFRASLNQANTTLASLGCQWDLFEELNKTQEESRIGIGELAQPATTAIQLALVDLFASFGLRPNRVVGHSSGEIASAYAAGRLDHVAAIQVAFHRGRYSAQAKHLNSVPGAMLAVASGEQTVASMLKIVSASGTGRLTIACVNSPESVTVSGDAAAIKELERMMDLESGVPTRRLQVDTAYHSHHMERIAGDYLKSLDAVQQVAKPESEVTFYSSVTGMVKHSDFGPAYWTQNLVSQVRFSDALQAIAADVVEESSSKPDAANVFLEIGPHSTLQGPIRQTLSLIRDLKYTYCPSLVRKKEAGRSLLATAGKLWELGFTVDLKPVLRMQGTDVSTLRCLNDLPTYPWDHSKKYWRESRMSKDHRLRQYPYHDLLGLLDVMSPLNEPRWRYHLSVDRLPWLNHHVVEHQVIWPGTGYLCMIIEAMKQLVHLRNPNGKLARVSLKDYEVKKAVIVPTEQFGAQNSDVEIQLVLSASTLSEGSPWESVRILSTLPDGSWAQNFFGLVKADMTSTMPSGDYDWTGLDEREMEKAQAVDHLERIRTLAKTAVDPSHLYSTMKQAGNDFGPSFTLLTEIFTGKRVGFAKMEVPDMNLHMPGFFHQPHIIHPAVLDVPNHVMGMLFYEECCKAAVMPTTTDDFRIAADVKLKPGEELLIACEITPEGKRTARGNTWVFHQARNGLELVFSTTAIQLRAVGEAMEDNGEKPFSRKKNHGITWHDHIDFLQDSTYHELITSSYINPEDRLEIGDQLMLNEQAAALLIERAMADPVSRRDDAAPHLAVFHNWINEFLGSDWHQTLLKDVKTEAQKDELLQKSVESGVEGRMLDRVGKHLRAILSGEIPSLPLLLEDDLLNRFYMDGPLEASNVQAAEFVRLLAHNKPHMSILEIGAGTGGTTGHILPALEAHGEVLLDKYTYTDISAGFFEHAATKFNKWIRHLEFKALDISRDPVDQQFEVGTYDLIVASNVLHATPSIAVTLTNVRKLLKPDGRLVLVELTRATVAEGMIFGTLSGWWASEDGRKGSPCLTRDGWREALCHASFDGIEFASYDHDGPLPRTSVIISKAVEGQANGVHATAPSAQEVCILTPELGNTASLLYHDLARTFRDRGFSCSTKQLDSLTADDIAPDDTLYVILDSLEDPVLLDPSAELFEGIRALLTTPEARICWVNYHESLGSEVTAMKGLAVGAARSIRRENEGMRFITLDIHEMILQPDIISGAVDYIVRVVTACLLPATADQIRDSEFSLRQGRLMVPRLHTDKVFNHWADRLNNEDQIEPTPFQGGDPLKFHVGIPGLLNSLCFTCDPRPTLPLPEDEIQVEAKAFGVNFRDVFIALGQMPPTRPMAGEVAGVVTAVGSGDFVQKTYKVGDRVIGLLGPAYSSYTRMNGLHCQKLPDSVGMIEGASIHTVFLTTYYGLLEIARLEKGQSILIHSASGGVGQAAVQIAQHTGATIYATVGSAEKREFVANGYGVTKEHIFSSRSAPRSIKNKIMQLTANRGVNVVINSMAGEMLAESWECLAPLGVHIELGKADIYKKNSLSMAPFDRNLTFAAIDLTVLLETIPEKMFRLLGHILELFDQGVFTPVKPLNVLPLDQIETAFRLIAERKHMGKVILEVPDGVKVNALLQPPPSLKLAQEGTYLVAGGLGDLGQRITHLVAEHGAGHIVTLSRRSLEQDVLRQMEDEVRKLGGKLHVLKCDITDPDSVKMVKKYCGSLPPVRGVIHGGMVLRDRPFANMALDDWKAALGPKVSGTINLDNTFSSDELDFFIVLTSVSGVAGRLAQSNYAAANNFQDAYMHERNGQTTTRYFAISLGAVAGSNSITSMTASRAQKELIESASMSFTELDQILQYAMDLRTDPTCAQSAMGFDRQTLLEQDAHAHANPFFSKLPYLEAANNTSKQDSGNTRDVGSALRYAASMDEAAEVISQAIGEKLVAFINRDIEDISFNMPLSSFGIDSLISIELKNWIMRTFRVNLQASELNGPSSILELSRTLAGRSALVSQEVKDNAAHEKGIGEPVARRNAQPAEQQKEEPAQSHGYNCCKQFDQLPKQPIPGFDETMQDHLENVLHFAADEEEEESFRTAIKELTAPGSVGRQIYERLAREAVDPDIENWSSEYLLKAIHLKWRQGLPYSSFMLLQHDPQVPHSQAERAAIIAATAYDFRQGLERGEVLGKWMMEIPQCNHLQEWLFNSVREPAVGCDVSRKYAGDDLVVLRRGRLFSSPLTRDGKQLSLEELTFVFEHILEQAEDDGLGAGILTADNRDSWAKKRQELLELDPRNAEYLHAVEAATLVISLDDGNPETLAGQTSQAMLSGRENRWWDKPMQFVVAANGKSSVILEHSRVDGVTALNLLYLLYDNIQSYKPVTKNGVNGHSIPVARELALITNPAIEAHISTLRQTQHENLTQREFITHTTSHLSKPFLIAHSMPIKGIIEATIQLASRLYHDFLPESWEGVSLSHYHKGRHDMIQIVSPSVLAFTSSALDPSLPLPQRTQALLAAAEDMSSNVKKAMAGKGYFRLLNVIKELWPEDDQRARYFDHPVTKKIGGYSMVVTMLDPVAPGAGAVPGNPAAVRVRWGVGEEGVTFGVVGPKGKVRAWEGALERASEIVRDLVLGER</sequence>
<dbReference type="InterPro" id="IPR036736">
    <property type="entry name" value="ACP-like_sf"/>
</dbReference>
<dbReference type="Pfam" id="PF02801">
    <property type="entry name" value="Ketoacyl-synt_C"/>
    <property type="match status" value="1"/>
</dbReference>
<dbReference type="InterPro" id="IPR013968">
    <property type="entry name" value="PKS_KR"/>
</dbReference>
<dbReference type="SMART" id="SM00825">
    <property type="entry name" value="PKS_KS"/>
    <property type="match status" value="1"/>
</dbReference>
<dbReference type="Pfam" id="PF08659">
    <property type="entry name" value="KR"/>
    <property type="match status" value="1"/>
</dbReference>
<dbReference type="InterPro" id="IPR023213">
    <property type="entry name" value="CAT-like_dom_sf"/>
</dbReference>
<dbReference type="GO" id="GO:0004312">
    <property type="term" value="F:fatty acid synthase activity"/>
    <property type="evidence" value="ECO:0007669"/>
    <property type="project" value="TreeGrafter"/>
</dbReference>
<dbReference type="FunFam" id="3.40.50.720:FF:000209">
    <property type="entry name" value="Polyketide synthase Pks12"/>
    <property type="match status" value="1"/>
</dbReference>
<keyword evidence="8" id="KW-0012">Acyltransferase</keyword>
<dbReference type="Pfam" id="PF14765">
    <property type="entry name" value="PS-DH"/>
    <property type="match status" value="1"/>
</dbReference>
<dbReference type="SMART" id="SM00827">
    <property type="entry name" value="PKS_AT"/>
    <property type="match status" value="1"/>
</dbReference>
<feature type="region of interest" description="C-terminal hotdog fold" evidence="10">
    <location>
        <begin position="1141"/>
        <end position="1295"/>
    </location>
</feature>
<reference evidence="14 15" key="1">
    <citation type="submission" date="2018-08" db="EMBL/GenBank/DDBJ databases">
        <title>Draft genome of the lignicolous fungus Coniochaeta pulveracea.</title>
        <authorList>
            <person name="Borstlap C.J."/>
            <person name="De Witt R.N."/>
            <person name="Botha A."/>
            <person name="Volschenk H."/>
        </authorList>
    </citation>
    <scope>NUCLEOTIDE SEQUENCE [LARGE SCALE GENOMIC DNA]</scope>
    <source>
        <strain evidence="14 15">CAB683</strain>
    </source>
</reference>
<keyword evidence="5" id="KW-0521">NADP</keyword>
<feature type="active site" description="Proton acceptor" evidence="9">
    <location>
        <position position="2930"/>
    </location>
</feature>
<keyword evidence="2" id="KW-0596">Phosphopantetheine</keyword>
<evidence type="ECO:0000256" key="5">
    <source>
        <dbReference type="ARBA" id="ARBA00022857"/>
    </source>
</evidence>
<dbReference type="GO" id="GO:0031177">
    <property type="term" value="F:phosphopantetheine binding"/>
    <property type="evidence" value="ECO:0007669"/>
    <property type="project" value="InterPro"/>
</dbReference>
<dbReference type="SMART" id="SM00829">
    <property type="entry name" value="PKS_ER"/>
    <property type="match status" value="1"/>
</dbReference>
<dbReference type="SUPFAM" id="SSF52151">
    <property type="entry name" value="FabD/lysophospholipase-like"/>
    <property type="match status" value="1"/>
</dbReference>
<feature type="region of interest" description="N-terminal hotdog fold" evidence="10">
    <location>
        <begin position="968"/>
        <end position="1108"/>
    </location>
</feature>
<evidence type="ECO:0000256" key="8">
    <source>
        <dbReference type="ARBA" id="ARBA00023315"/>
    </source>
</evidence>
<dbReference type="PANTHER" id="PTHR43775:SF22">
    <property type="entry name" value="SYNTHASE, PUTATIVE (JCVI)-RELATED"/>
    <property type="match status" value="1"/>
</dbReference>
<evidence type="ECO:0000259" key="12">
    <source>
        <dbReference type="PROSITE" id="PS52004"/>
    </source>
</evidence>
<dbReference type="PROSITE" id="PS00440">
    <property type="entry name" value="ACYLTRANSF_C_2"/>
    <property type="match status" value="1"/>
</dbReference>
<keyword evidence="15" id="KW-1185">Reference proteome</keyword>
<dbReference type="InterPro" id="IPR050091">
    <property type="entry name" value="PKS_NRPS_Biosynth_Enz"/>
</dbReference>
<feature type="domain" description="PKS/mFAS DH" evidence="13">
    <location>
        <begin position="968"/>
        <end position="1295"/>
    </location>
</feature>
<dbReference type="InterPro" id="IPR057326">
    <property type="entry name" value="KR_dom"/>
</dbReference>
<comment type="similarity">
    <text evidence="1">Belongs to the carnitine/choline acetyltransferase family.</text>
</comment>
<dbReference type="GO" id="GO:1901336">
    <property type="term" value="P:lactone biosynthetic process"/>
    <property type="evidence" value="ECO:0007669"/>
    <property type="project" value="UniProtKB-ARBA"/>
</dbReference>
<dbReference type="Gene3D" id="3.90.180.10">
    <property type="entry name" value="Medium-chain alcohol dehydrogenases, catalytic domain"/>
    <property type="match status" value="1"/>
</dbReference>
<dbReference type="SUPFAM" id="SSF50129">
    <property type="entry name" value="GroES-like"/>
    <property type="match status" value="1"/>
</dbReference>
<comment type="caution">
    <text evidence="14">The sequence shown here is derived from an EMBL/GenBank/DDBJ whole genome shotgun (WGS) entry which is preliminary data.</text>
</comment>
<dbReference type="Pfam" id="PF00107">
    <property type="entry name" value="ADH_zinc_N"/>
    <property type="match status" value="1"/>
</dbReference>
<dbReference type="InterPro" id="IPR000542">
    <property type="entry name" value="Carn_acyl_trans"/>
</dbReference>
<dbReference type="InterPro" id="IPR036291">
    <property type="entry name" value="NAD(P)-bd_dom_sf"/>
</dbReference>
<evidence type="ECO:0000313" key="15">
    <source>
        <dbReference type="Proteomes" id="UP000275385"/>
    </source>
</evidence>
<dbReference type="PROSITE" id="PS52004">
    <property type="entry name" value="KS3_2"/>
    <property type="match status" value="1"/>
</dbReference>
<dbReference type="Gene3D" id="1.10.1200.10">
    <property type="entry name" value="ACP-like"/>
    <property type="match status" value="1"/>
</dbReference>
<dbReference type="InterPro" id="IPR001227">
    <property type="entry name" value="Ac_transferase_dom_sf"/>
</dbReference>
<keyword evidence="6" id="KW-0560">Oxidoreductase</keyword>
<feature type="active site" description="Proton donor; for dehydratase activity" evidence="10">
    <location>
        <position position="1206"/>
    </location>
</feature>
<dbReference type="Gene3D" id="3.30.70.3290">
    <property type="match status" value="1"/>
</dbReference>
<evidence type="ECO:0000256" key="6">
    <source>
        <dbReference type="ARBA" id="ARBA00023002"/>
    </source>
</evidence>
<dbReference type="CDD" id="cd05195">
    <property type="entry name" value="enoyl_red"/>
    <property type="match status" value="1"/>
</dbReference>
<dbReference type="Gene3D" id="3.40.366.10">
    <property type="entry name" value="Malonyl-Coenzyme A Acyl Carrier Protein, domain 2"/>
    <property type="match status" value="1"/>
</dbReference>
<dbReference type="OrthoDB" id="329835at2759"/>
<dbReference type="InterPro" id="IPR016039">
    <property type="entry name" value="Thiolase-like"/>
</dbReference>
<dbReference type="Pfam" id="PF00755">
    <property type="entry name" value="Carn_acyltransf"/>
    <property type="match status" value="1"/>
</dbReference>
<dbReference type="SUPFAM" id="SSF52777">
    <property type="entry name" value="CoA-dependent acyltransferases"/>
    <property type="match status" value="2"/>
</dbReference>
<dbReference type="Proteomes" id="UP000275385">
    <property type="component" value="Unassembled WGS sequence"/>
</dbReference>
<dbReference type="PROSITE" id="PS52019">
    <property type="entry name" value="PKS_MFAS_DH"/>
    <property type="match status" value="1"/>
</dbReference>
<feature type="domain" description="Ketosynthase family 3 (KS3)" evidence="12">
    <location>
        <begin position="4"/>
        <end position="431"/>
    </location>
</feature>
<evidence type="ECO:0000256" key="1">
    <source>
        <dbReference type="ARBA" id="ARBA00005232"/>
    </source>
</evidence>
<dbReference type="SMART" id="SM00826">
    <property type="entry name" value="PKS_DH"/>
    <property type="match status" value="1"/>
</dbReference>
<keyword evidence="7" id="KW-0511">Multifunctional enzyme</keyword>
<dbReference type="GO" id="GO:0016491">
    <property type="term" value="F:oxidoreductase activity"/>
    <property type="evidence" value="ECO:0007669"/>
    <property type="project" value="UniProtKB-KW"/>
</dbReference>
<dbReference type="InterPro" id="IPR042231">
    <property type="entry name" value="Cho/carn_acyl_trans_2"/>
</dbReference>
<dbReference type="InterPro" id="IPR014043">
    <property type="entry name" value="Acyl_transferase_dom"/>
</dbReference>
<accession>A0A420YIY0</accession>
<evidence type="ECO:0000259" key="13">
    <source>
        <dbReference type="PROSITE" id="PS52019"/>
    </source>
</evidence>
<proteinExistence type="inferred from homology"/>
<dbReference type="GO" id="GO:0044550">
    <property type="term" value="P:secondary metabolite biosynthetic process"/>
    <property type="evidence" value="ECO:0007669"/>
    <property type="project" value="UniProtKB-ARBA"/>
</dbReference>
<dbReference type="InterPro" id="IPR014031">
    <property type="entry name" value="Ketoacyl_synth_C"/>
</dbReference>
<dbReference type="Gene3D" id="3.10.129.110">
    <property type="entry name" value="Polyketide synthase dehydratase"/>
    <property type="match status" value="1"/>
</dbReference>
<dbReference type="InterPro" id="IPR039551">
    <property type="entry name" value="Cho/carn_acyl_trans"/>
</dbReference>
<dbReference type="InterPro" id="IPR020841">
    <property type="entry name" value="PKS_Beta-ketoAc_synthase_dom"/>
</dbReference>
<dbReference type="PANTHER" id="PTHR43775">
    <property type="entry name" value="FATTY ACID SYNTHASE"/>
    <property type="match status" value="1"/>
</dbReference>
<dbReference type="InterPro" id="IPR049900">
    <property type="entry name" value="PKS_mFAS_DH"/>
</dbReference>
<dbReference type="Gene3D" id="3.30.559.10">
    <property type="entry name" value="Chloramphenicol acetyltransferase-like domain"/>
    <property type="match status" value="1"/>
</dbReference>
<dbReference type="SUPFAM" id="SSF47336">
    <property type="entry name" value="ACP-like"/>
    <property type="match status" value="1"/>
</dbReference>
<dbReference type="Pfam" id="PF00109">
    <property type="entry name" value="ketoacyl-synt"/>
    <property type="match status" value="1"/>
</dbReference>
<gene>
    <name evidence="14" type="primary">PKS5_1</name>
    <name evidence="14" type="ORF">DL546_002895</name>
</gene>
<dbReference type="Gene3D" id="3.30.559.70">
    <property type="entry name" value="Choline/Carnitine o-acyltransferase, domain 2"/>
    <property type="match status" value="1"/>
</dbReference>
<dbReference type="SUPFAM" id="SSF53901">
    <property type="entry name" value="Thiolase-like"/>
    <property type="match status" value="1"/>
</dbReference>
<dbReference type="SMART" id="SM00823">
    <property type="entry name" value="PKS_PP"/>
    <property type="match status" value="1"/>
</dbReference>
<evidence type="ECO:0000256" key="3">
    <source>
        <dbReference type="ARBA" id="ARBA00022553"/>
    </source>
</evidence>
<dbReference type="Gene3D" id="3.40.50.720">
    <property type="entry name" value="NAD(P)-binding Rossmann-like Domain"/>
    <property type="match status" value="1"/>
</dbReference>
<dbReference type="SUPFAM" id="SSF51735">
    <property type="entry name" value="NAD(P)-binding Rossmann-fold domains"/>
    <property type="match status" value="2"/>
</dbReference>
<feature type="active site" description="Proton acceptor; for dehydratase activity" evidence="10">
    <location>
        <position position="1000"/>
    </location>
</feature>
<dbReference type="SUPFAM" id="SSF53335">
    <property type="entry name" value="S-adenosyl-L-methionine-dependent methyltransferases"/>
    <property type="match status" value="1"/>
</dbReference>
<dbReference type="InterPro" id="IPR013217">
    <property type="entry name" value="Methyltransf_12"/>
</dbReference>
<dbReference type="GO" id="GO:0006633">
    <property type="term" value="P:fatty acid biosynthetic process"/>
    <property type="evidence" value="ECO:0007669"/>
    <property type="project" value="TreeGrafter"/>
</dbReference>
<dbReference type="Gene3D" id="3.40.47.10">
    <property type="match status" value="1"/>
</dbReference>
<dbReference type="SMART" id="SM00822">
    <property type="entry name" value="PKS_KR"/>
    <property type="match status" value="1"/>
</dbReference>
<feature type="region of interest" description="Disordered" evidence="11">
    <location>
        <begin position="2594"/>
        <end position="2627"/>
    </location>
</feature>
<dbReference type="InterPro" id="IPR009081">
    <property type="entry name" value="PP-bd_ACP"/>
</dbReference>
<evidence type="ECO:0000256" key="7">
    <source>
        <dbReference type="ARBA" id="ARBA00023268"/>
    </source>
</evidence>
<dbReference type="InterPro" id="IPR016035">
    <property type="entry name" value="Acyl_Trfase/lysoPLipase"/>
</dbReference>
<dbReference type="Gene3D" id="3.40.50.150">
    <property type="entry name" value="Vaccinia Virus protein VP39"/>
    <property type="match status" value="1"/>
</dbReference>
<dbReference type="InterPro" id="IPR016036">
    <property type="entry name" value="Malonyl_transacylase_ACP-bd"/>
</dbReference>
<evidence type="ECO:0000256" key="9">
    <source>
        <dbReference type="PIRSR" id="PIRSR600542-1"/>
    </source>
</evidence>
<dbReference type="InterPro" id="IPR020807">
    <property type="entry name" value="PKS_DH"/>
</dbReference>
<evidence type="ECO:0000256" key="4">
    <source>
        <dbReference type="ARBA" id="ARBA00022679"/>
    </source>
</evidence>
<dbReference type="InterPro" id="IPR049552">
    <property type="entry name" value="PKS_DH_N"/>
</dbReference>